<dbReference type="Proteomes" id="UP000198756">
    <property type="component" value="Unassembled WGS sequence"/>
</dbReference>
<organism evidence="1 2">
    <name type="scientific">Algoriphagus alkaliphilus</name>
    <dbReference type="NCBI Taxonomy" id="279824"/>
    <lineage>
        <taxon>Bacteria</taxon>
        <taxon>Pseudomonadati</taxon>
        <taxon>Bacteroidota</taxon>
        <taxon>Cytophagia</taxon>
        <taxon>Cytophagales</taxon>
        <taxon>Cyclobacteriaceae</taxon>
        <taxon>Algoriphagus</taxon>
    </lineage>
</organism>
<evidence type="ECO:0000313" key="1">
    <source>
        <dbReference type="EMBL" id="SDA48240.1"/>
    </source>
</evidence>
<reference evidence="2" key="1">
    <citation type="submission" date="2016-10" db="EMBL/GenBank/DDBJ databases">
        <authorList>
            <person name="Varghese N."/>
            <person name="Submissions S."/>
        </authorList>
    </citation>
    <scope>NUCLEOTIDE SEQUENCE [LARGE SCALE GENOMIC DNA]</scope>
    <source>
        <strain evidence="2">DSM 22703</strain>
    </source>
</reference>
<proteinExistence type="predicted"/>
<keyword evidence="2" id="KW-1185">Reference proteome</keyword>
<dbReference type="EMBL" id="FMXE01000004">
    <property type="protein sequence ID" value="SDA48240.1"/>
    <property type="molecule type" value="Genomic_DNA"/>
</dbReference>
<dbReference type="RefSeq" id="WP_139183555.1">
    <property type="nucleotide sequence ID" value="NZ_FMXE01000004.1"/>
</dbReference>
<sequence length="91" mass="10406">MQTGENFNQLPISGWNLGVDLKKEFSLDSVKSKKVEFALGREILSDSKNGEEKDRSFLPQYGTNHLFNVFMDAVFPDLLHIFKVMEVARPD</sequence>
<gene>
    <name evidence="1" type="ORF">SAMN03080617_00643</name>
</gene>
<name>A0A1G5VQS2_9BACT</name>
<accession>A0A1G5VQS2</accession>
<dbReference type="AlphaFoldDB" id="A0A1G5VQS2"/>
<evidence type="ECO:0000313" key="2">
    <source>
        <dbReference type="Proteomes" id="UP000198756"/>
    </source>
</evidence>
<protein>
    <submittedName>
        <fullName evidence="1">Uncharacterized protein</fullName>
    </submittedName>
</protein>